<protein>
    <recommendedName>
        <fullName evidence="3">Fibronectin type-III domain-containing protein</fullName>
    </recommendedName>
</protein>
<dbReference type="InterPro" id="IPR013783">
    <property type="entry name" value="Ig-like_fold"/>
</dbReference>
<dbReference type="InterPro" id="IPR036116">
    <property type="entry name" value="FN3_sf"/>
</dbReference>
<evidence type="ECO:0008006" key="3">
    <source>
        <dbReference type="Google" id="ProtNLM"/>
    </source>
</evidence>
<dbReference type="EMBL" id="FOEF01000013">
    <property type="protein sequence ID" value="SEP49842.1"/>
    <property type="molecule type" value="Genomic_DNA"/>
</dbReference>
<dbReference type="AlphaFoldDB" id="A0A1H8YCP0"/>
<name>A0A1H8YCP0_9PSEU</name>
<dbReference type="GO" id="GO:0005975">
    <property type="term" value="P:carbohydrate metabolic process"/>
    <property type="evidence" value="ECO:0007669"/>
    <property type="project" value="UniProtKB-ARBA"/>
</dbReference>
<sequence length="136" mass="14247">MRWDVVVGGLVAVCVVAAGLVLLLGGGSDDLTTVARTPPPAPPSGAPTAVTLELAEPADHGNQVTLSWSSSSDSVDYAVIVAPEGEPNRAILAQRLHTLTVQVDPLRRYCFEVQATDSQSVYKSAPQSIRGATCHR</sequence>
<gene>
    <name evidence="1" type="ORF">SAMN04489732_113218</name>
</gene>
<dbReference type="Proteomes" id="UP000198582">
    <property type="component" value="Unassembled WGS sequence"/>
</dbReference>
<reference evidence="2" key="1">
    <citation type="submission" date="2016-10" db="EMBL/GenBank/DDBJ databases">
        <authorList>
            <person name="Varghese N."/>
            <person name="Submissions S."/>
        </authorList>
    </citation>
    <scope>NUCLEOTIDE SEQUENCE [LARGE SCALE GENOMIC DNA]</scope>
    <source>
        <strain evidence="2">DSM 44993</strain>
    </source>
</reference>
<organism evidence="1 2">
    <name type="scientific">Amycolatopsis saalfeldensis</name>
    <dbReference type="NCBI Taxonomy" id="394193"/>
    <lineage>
        <taxon>Bacteria</taxon>
        <taxon>Bacillati</taxon>
        <taxon>Actinomycetota</taxon>
        <taxon>Actinomycetes</taxon>
        <taxon>Pseudonocardiales</taxon>
        <taxon>Pseudonocardiaceae</taxon>
        <taxon>Amycolatopsis</taxon>
    </lineage>
</organism>
<dbReference type="Gene3D" id="2.60.40.10">
    <property type="entry name" value="Immunoglobulins"/>
    <property type="match status" value="1"/>
</dbReference>
<accession>A0A1H8YCP0</accession>
<dbReference type="RefSeq" id="WP_245787520.1">
    <property type="nucleotide sequence ID" value="NZ_FOEF01000013.1"/>
</dbReference>
<evidence type="ECO:0000313" key="1">
    <source>
        <dbReference type="EMBL" id="SEP49842.1"/>
    </source>
</evidence>
<dbReference type="STRING" id="394193.SAMN04489732_113218"/>
<dbReference type="SUPFAM" id="SSF49265">
    <property type="entry name" value="Fibronectin type III"/>
    <property type="match status" value="1"/>
</dbReference>
<keyword evidence="2" id="KW-1185">Reference proteome</keyword>
<proteinExistence type="predicted"/>
<evidence type="ECO:0000313" key="2">
    <source>
        <dbReference type="Proteomes" id="UP000198582"/>
    </source>
</evidence>